<dbReference type="EMBL" id="BOMW01000017">
    <property type="protein sequence ID" value="GIF04210.1"/>
    <property type="molecule type" value="Genomic_DNA"/>
</dbReference>
<sequence>MFAVLTLTATLMFGTPASAADTAGVKVDTAKSRPAKVASARFAAEGRAAGLDAGQARALQGEVNLYLAKYGKAARQVSFNTIALKGADIHVAVPGEAHPRGIAGTYCAYKWFCAYEYEYQNGSDIHMYDCGVTWYIPWFTTGSWVNNQTPGTRPLLTFTDGSTWRMPGAYAQQLSGVGWSPVSSIVPC</sequence>
<evidence type="ECO:0008006" key="4">
    <source>
        <dbReference type="Google" id="ProtNLM"/>
    </source>
</evidence>
<protein>
    <recommendedName>
        <fullName evidence="4">Peptidase inhibitor family I36</fullName>
    </recommendedName>
</protein>
<name>A0A919TJ64_9ACTN</name>
<feature type="chain" id="PRO_5036950369" description="Peptidase inhibitor family I36" evidence="1">
    <location>
        <begin position="20"/>
        <end position="188"/>
    </location>
</feature>
<accession>A0A919TJ64</accession>
<feature type="signal peptide" evidence="1">
    <location>
        <begin position="1"/>
        <end position="19"/>
    </location>
</feature>
<keyword evidence="3" id="KW-1185">Reference proteome</keyword>
<organism evidence="2 3">
    <name type="scientific">Actinoplanes siamensis</name>
    <dbReference type="NCBI Taxonomy" id="1223317"/>
    <lineage>
        <taxon>Bacteria</taxon>
        <taxon>Bacillati</taxon>
        <taxon>Actinomycetota</taxon>
        <taxon>Actinomycetes</taxon>
        <taxon>Micromonosporales</taxon>
        <taxon>Micromonosporaceae</taxon>
        <taxon>Actinoplanes</taxon>
    </lineage>
</organism>
<comment type="caution">
    <text evidence="2">The sequence shown here is derived from an EMBL/GenBank/DDBJ whole genome shotgun (WGS) entry which is preliminary data.</text>
</comment>
<gene>
    <name evidence="2" type="ORF">Asi03nite_17480</name>
</gene>
<dbReference type="AlphaFoldDB" id="A0A919TJ64"/>
<evidence type="ECO:0000256" key="1">
    <source>
        <dbReference type="SAM" id="SignalP"/>
    </source>
</evidence>
<dbReference type="Proteomes" id="UP000629619">
    <property type="component" value="Unassembled WGS sequence"/>
</dbReference>
<reference evidence="2" key="1">
    <citation type="submission" date="2021-01" db="EMBL/GenBank/DDBJ databases">
        <title>Whole genome shotgun sequence of Actinoplanes siamensis NBRC 109076.</title>
        <authorList>
            <person name="Komaki H."/>
            <person name="Tamura T."/>
        </authorList>
    </citation>
    <scope>NUCLEOTIDE SEQUENCE</scope>
    <source>
        <strain evidence="2">NBRC 109076</strain>
    </source>
</reference>
<keyword evidence="1" id="KW-0732">Signal</keyword>
<evidence type="ECO:0000313" key="2">
    <source>
        <dbReference type="EMBL" id="GIF04210.1"/>
    </source>
</evidence>
<proteinExistence type="predicted"/>
<evidence type="ECO:0000313" key="3">
    <source>
        <dbReference type="Proteomes" id="UP000629619"/>
    </source>
</evidence>